<evidence type="ECO:0000256" key="5">
    <source>
        <dbReference type="ARBA" id="ARBA00023136"/>
    </source>
</evidence>
<evidence type="ECO:0000259" key="7">
    <source>
        <dbReference type="Pfam" id="PF07715"/>
    </source>
</evidence>
<keyword evidence="3" id="KW-0812">Transmembrane</keyword>
<dbReference type="PROSITE" id="PS52016">
    <property type="entry name" value="TONB_DEPENDENT_REC_3"/>
    <property type="match status" value="1"/>
</dbReference>
<evidence type="ECO:0000256" key="1">
    <source>
        <dbReference type="ARBA" id="ARBA00004571"/>
    </source>
</evidence>
<keyword evidence="4" id="KW-0732">Signal</keyword>
<dbReference type="InterPro" id="IPR037066">
    <property type="entry name" value="Plug_dom_sf"/>
</dbReference>
<comment type="caution">
    <text evidence="8">The sequence shown here is derived from an EMBL/GenBank/DDBJ whole genome shotgun (WGS) entry which is preliminary data.</text>
</comment>
<dbReference type="InterPro" id="IPR039426">
    <property type="entry name" value="TonB-dep_rcpt-like"/>
</dbReference>
<evidence type="ECO:0000256" key="2">
    <source>
        <dbReference type="ARBA" id="ARBA00022448"/>
    </source>
</evidence>
<keyword evidence="5" id="KW-0472">Membrane</keyword>
<dbReference type="InterPro" id="IPR036942">
    <property type="entry name" value="Beta-barrel_TonB_sf"/>
</dbReference>
<dbReference type="GO" id="GO:0015344">
    <property type="term" value="F:siderophore uptake transmembrane transporter activity"/>
    <property type="evidence" value="ECO:0007669"/>
    <property type="project" value="TreeGrafter"/>
</dbReference>
<proteinExistence type="predicted"/>
<dbReference type="GO" id="GO:0044718">
    <property type="term" value="P:siderophore transmembrane transport"/>
    <property type="evidence" value="ECO:0007669"/>
    <property type="project" value="TreeGrafter"/>
</dbReference>
<dbReference type="PANTHER" id="PTHR30069:SF29">
    <property type="entry name" value="HEMOGLOBIN AND HEMOGLOBIN-HAPTOGLOBIN-BINDING PROTEIN 1-RELATED"/>
    <property type="match status" value="1"/>
</dbReference>
<reference evidence="8" key="1">
    <citation type="journal article" date="2014" name="Front. Microbiol.">
        <title>High frequency of phylogenetically diverse reductive dehalogenase-homologous genes in deep subseafloor sedimentary metagenomes.</title>
        <authorList>
            <person name="Kawai M."/>
            <person name="Futagami T."/>
            <person name="Toyoda A."/>
            <person name="Takaki Y."/>
            <person name="Nishi S."/>
            <person name="Hori S."/>
            <person name="Arai W."/>
            <person name="Tsubouchi T."/>
            <person name="Morono Y."/>
            <person name="Uchiyama I."/>
            <person name="Ito T."/>
            <person name="Fujiyama A."/>
            <person name="Inagaki F."/>
            <person name="Takami H."/>
        </authorList>
    </citation>
    <scope>NUCLEOTIDE SEQUENCE</scope>
    <source>
        <strain evidence="8">Expedition CK06-06</strain>
    </source>
</reference>
<dbReference type="Pfam" id="PF07715">
    <property type="entry name" value="Plug"/>
    <property type="match status" value="1"/>
</dbReference>
<evidence type="ECO:0000256" key="6">
    <source>
        <dbReference type="ARBA" id="ARBA00023237"/>
    </source>
</evidence>
<protein>
    <recommendedName>
        <fullName evidence="7">TonB-dependent receptor plug domain-containing protein</fullName>
    </recommendedName>
</protein>
<keyword evidence="6" id="KW-0998">Cell outer membrane</keyword>
<comment type="subcellular location">
    <subcellularLocation>
        <location evidence="1">Cell outer membrane</location>
        <topology evidence="1">Multi-pass membrane protein</topology>
    </subcellularLocation>
</comment>
<evidence type="ECO:0000313" key="8">
    <source>
        <dbReference type="EMBL" id="GAI02890.1"/>
    </source>
</evidence>
<dbReference type="SUPFAM" id="SSF56935">
    <property type="entry name" value="Porins"/>
    <property type="match status" value="1"/>
</dbReference>
<feature type="domain" description="TonB-dependent receptor plug" evidence="7">
    <location>
        <begin position="49"/>
        <end position="157"/>
    </location>
</feature>
<accession>X1LKH7</accession>
<dbReference type="EMBL" id="BARV01008312">
    <property type="protein sequence ID" value="GAI02890.1"/>
    <property type="molecule type" value="Genomic_DNA"/>
</dbReference>
<sequence length="351" mass="38403">MKKLKTIFLFGMVGLLGLMINSVYAIGNEEDATLETVVVTGTRIQQRIERVPANVTVIDEEDIKNSNAKTVVDLLRSEEGIVVRDLLGHGKTAQVDLRGFGETGPYNTLVLVDGRRVNEIDLSGVDWTQIPLEQIERIEIVRGTGTVLYGDNAVGGVINIITKIPTEKLTVMAGALAGSYSRHKEQASISGGHKNLAASLFASYDSTDGYRDNGEFRAKDIGGKIVFDPTELLSLNLSGSYHSDDYGLPGPLTEEEVNVDRRATTNPLDEAESTDQYLKLGCNIDLQKYGSIVADLSYRDRKGEAQFPDPTGIFPQASNTGSETWAITPRYVWDGQLFNHPNALIVGIDFY</sequence>
<dbReference type="InterPro" id="IPR010916">
    <property type="entry name" value="TonB_box_CS"/>
</dbReference>
<dbReference type="AlphaFoldDB" id="X1LKH7"/>
<evidence type="ECO:0000256" key="3">
    <source>
        <dbReference type="ARBA" id="ARBA00022692"/>
    </source>
</evidence>
<name>X1LKH7_9ZZZZ</name>
<evidence type="ECO:0000256" key="4">
    <source>
        <dbReference type="ARBA" id="ARBA00022729"/>
    </source>
</evidence>
<gene>
    <name evidence="8" type="ORF">S06H3_16747</name>
</gene>
<dbReference type="Gene3D" id="2.40.170.20">
    <property type="entry name" value="TonB-dependent receptor, beta-barrel domain"/>
    <property type="match status" value="1"/>
</dbReference>
<dbReference type="PANTHER" id="PTHR30069">
    <property type="entry name" value="TONB-DEPENDENT OUTER MEMBRANE RECEPTOR"/>
    <property type="match status" value="1"/>
</dbReference>
<dbReference type="InterPro" id="IPR012910">
    <property type="entry name" value="Plug_dom"/>
</dbReference>
<dbReference type="PROSITE" id="PS00430">
    <property type="entry name" value="TONB_DEPENDENT_REC_1"/>
    <property type="match status" value="1"/>
</dbReference>
<feature type="non-terminal residue" evidence="8">
    <location>
        <position position="351"/>
    </location>
</feature>
<dbReference type="Gene3D" id="2.170.130.10">
    <property type="entry name" value="TonB-dependent receptor, plug domain"/>
    <property type="match status" value="1"/>
</dbReference>
<keyword evidence="2" id="KW-0813">Transport</keyword>
<organism evidence="8">
    <name type="scientific">marine sediment metagenome</name>
    <dbReference type="NCBI Taxonomy" id="412755"/>
    <lineage>
        <taxon>unclassified sequences</taxon>
        <taxon>metagenomes</taxon>
        <taxon>ecological metagenomes</taxon>
    </lineage>
</organism>
<dbReference type="GO" id="GO:0009279">
    <property type="term" value="C:cell outer membrane"/>
    <property type="evidence" value="ECO:0007669"/>
    <property type="project" value="UniProtKB-SubCell"/>
</dbReference>